<dbReference type="EMBL" id="ML210722">
    <property type="protein sequence ID" value="TFK16601.1"/>
    <property type="molecule type" value="Genomic_DNA"/>
</dbReference>
<feature type="transmembrane region" description="Helical" evidence="1">
    <location>
        <begin position="53"/>
        <end position="76"/>
    </location>
</feature>
<keyword evidence="1" id="KW-0812">Transmembrane</keyword>
<evidence type="ECO:0000313" key="2">
    <source>
        <dbReference type="EMBL" id="TFK16601.1"/>
    </source>
</evidence>
<dbReference type="Proteomes" id="UP000307440">
    <property type="component" value="Unassembled WGS sequence"/>
</dbReference>
<evidence type="ECO:0000313" key="3">
    <source>
        <dbReference type="Proteomes" id="UP000307440"/>
    </source>
</evidence>
<reference evidence="2 3" key="1">
    <citation type="journal article" date="2019" name="Nat. Ecol. Evol.">
        <title>Megaphylogeny resolves global patterns of mushroom evolution.</title>
        <authorList>
            <person name="Varga T."/>
            <person name="Krizsan K."/>
            <person name="Foldi C."/>
            <person name="Dima B."/>
            <person name="Sanchez-Garcia M."/>
            <person name="Sanchez-Ramirez S."/>
            <person name="Szollosi G.J."/>
            <person name="Szarkandi J.G."/>
            <person name="Papp V."/>
            <person name="Albert L."/>
            <person name="Andreopoulos W."/>
            <person name="Angelini C."/>
            <person name="Antonin V."/>
            <person name="Barry K.W."/>
            <person name="Bougher N.L."/>
            <person name="Buchanan P."/>
            <person name="Buyck B."/>
            <person name="Bense V."/>
            <person name="Catcheside P."/>
            <person name="Chovatia M."/>
            <person name="Cooper J."/>
            <person name="Damon W."/>
            <person name="Desjardin D."/>
            <person name="Finy P."/>
            <person name="Geml J."/>
            <person name="Haridas S."/>
            <person name="Hughes K."/>
            <person name="Justo A."/>
            <person name="Karasinski D."/>
            <person name="Kautmanova I."/>
            <person name="Kiss B."/>
            <person name="Kocsube S."/>
            <person name="Kotiranta H."/>
            <person name="LaButti K.M."/>
            <person name="Lechner B.E."/>
            <person name="Liimatainen K."/>
            <person name="Lipzen A."/>
            <person name="Lukacs Z."/>
            <person name="Mihaltcheva S."/>
            <person name="Morgado L.N."/>
            <person name="Niskanen T."/>
            <person name="Noordeloos M.E."/>
            <person name="Ohm R.A."/>
            <person name="Ortiz-Santana B."/>
            <person name="Ovrebo C."/>
            <person name="Racz N."/>
            <person name="Riley R."/>
            <person name="Savchenko A."/>
            <person name="Shiryaev A."/>
            <person name="Soop K."/>
            <person name="Spirin V."/>
            <person name="Szebenyi C."/>
            <person name="Tomsovsky M."/>
            <person name="Tulloss R.E."/>
            <person name="Uehling J."/>
            <person name="Grigoriev I.V."/>
            <person name="Vagvolgyi C."/>
            <person name="Papp T."/>
            <person name="Martin F.M."/>
            <person name="Miettinen O."/>
            <person name="Hibbett D.S."/>
            <person name="Nagy L.G."/>
        </authorList>
    </citation>
    <scope>NUCLEOTIDE SEQUENCE [LARGE SCALE GENOMIC DNA]</scope>
    <source>
        <strain evidence="2 3">CBS 121175</strain>
    </source>
</reference>
<keyword evidence="1" id="KW-0472">Membrane</keyword>
<evidence type="ECO:0000256" key="1">
    <source>
        <dbReference type="SAM" id="Phobius"/>
    </source>
</evidence>
<dbReference type="OrthoDB" id="3229610at2759"/>
<sequence length="116" mass="13047">MKLPKVDWKVVHACVAFGTSLIAVEAIHAVHIVQLINYPREMMRTFNSIPIAFSSNIQVILALLTCNNLVVVTYLYRVWRNRNCHDGRDNPNALLTQASLQATTPTSCLENRGNLQ</sequence>
<dbReference type="AlphaFoldDB" id="A0A5C3K9I2"/>
<keyword evidence="1" id="KW-1133">Transmembrane helix</keyword>
<protein>
    <submittedName>
        <fullName evidence="2">Uncharacterized protein</fullName>
    </submittedName>
</protein>
<accession>A0A5C3K9I2</accession>
<organism evidence="2 3">
    <name type="scientific">Coprinopsis marcescibilis</name>
    <name type="common">Agaric fungus</name>
    <name type="synonym">Psathyrella marcescibilis</name>
    <dbReference type="NCBI Taxonomy" id="230819"/>
    <lineage>
        <taxon>Eukaryota</taxon>
        <taxon>Fungi</taxon>
        <taxon>Dikarya</taxon>
        <taxon>Basidiomycota</taxon>
        <taxon>Agaricomycotina</taxon>
        <taxon>Agaricomycetes</taxon>
        <taxon>Agaricomycetidae</taxon>
        <taxon>Agaricales</taxon>
        <taxon>Agaricineae</taxon>
        <taxon>Psathyrellaceae</taxon>
        <taxon>Coprinopsis</taxon>
    </lineage>
</organism>
<gene>
    <name evidence="2" type="ORF">FA15DRAFT_676638</name>
</gene>
<proteinExistence type="predicted"/>
<name>A0A5C3K9I2_COPMA</name>
<keyword evidence="3" id="KW-1185">Reference proteome</keyword>